<dbReference type="Proteomes" id="UP000270411">
    <property type="component" value="Chromosome 1"/>
</dbReference>
<gene>
    <name evidence="1" type="ORF">EHF44_16910</name>
</gene>
<evidence type="ECO:0000313" key="2">
    <source>
        <dbReference type="Proteomes" id="UP000270411"/>
    </source>
</evidence>
<dbReference type="AlphaFoldDB" id="A0A3G8H335"/>
<protein>
    <submittedName>
        <fullName evidence="1">Uncharacterized protein</fullName>
    </submittedName>
</protein>
<dbReference type="OrthoDB" id="8562297at2"/>
<reference evidence="2" key="1">
    <citation type="submission" date="2018-11" db="EMBL/GenBank/DDBJ databases">
        <title>FDA dAtabase for Regulatory Grade micrObial Sequences (FDA-ARGOS): Supporting development and validation of Infectious Disease Dx tests.</title>
        <authorList>
            <person name="Goldberg B."/>
            <person name="Campos J."/>
            <person name="Tallon L."/>
            <person name="Sadzewicz L."/>
            <person name="Zhao X."/>
            <person name="Vavikolanu K."/>
            <person name="Mehta A."/>
            <person name="Aluvathingal J."/>
            <person name="Nadendla S."/>
            <person name="Geyer C."/>
            <person name="Nandy P."/>
            <person name="Yan Y."/>
            <person name="Sichtig H."/>
        </authorList>
    </citation>
    <scope>NUCLEOTIDE SEQUENCE [LARGE SCALE GENOMIC DNA]</scope>
    <source>
        <strain evidence="2">FDAARGOS_614</strain>
    </source>
</reference>
<dbReference type="EMBL" id="CP033969">
    <property type="protein sequence ID" value="AZG14963.1"/>
    <property type="molecule type" value="Genomic_DNA"/>
</dbReference>
<dbReference type="RefSeq" id="WP_124684715.1">
    <property type="nucleotide sequence ID" value="NZ_CP033969.1"/>
</dbReference>
<name>A0A3G8H335_9BURK</name>
<evidence type="ECO:0000313" key="1">
    <source>
        <dbReference type="EMBL" id="AZG14963.1"/>
    </source>
</evidence>
<organism evidence="1 2">
    <name type="scientific">Cupriavidus pauculus</name>
    <dbReference type="NCBI Taxonomy" id="82633"/>
    <lineage>
        <taxon>Bacteria</taxon>
        <taxon>Pseudomonadati</taxon>
        <taxon>Pseudomonadota</taxon>
        <taxon>Betaproteobacteria</taxon>
        <taxon>Burkholderiales</taxon>
        <taxon>Burkholderiaceae</taxon>
        <taxon>Cupriavidus</taxon>
    </lineage>
</organism>
<proteinExistence type="predicted"/>
<accession>A0A3G8H335</accession>
<sequence length="173" mass="19579">MKVFRDTDAVLRWAYALPQQPICKVSDAQRAMAGASATNKSADGDLSIQDQHAQAAMIRGHVENLPELLSAYCWAAYSWEDHERKAGNHVLDQHLAEVTAIRNNRMRFLLMRRHIEFGQHRCMSCERIAEKIGVHKRTIQRYEPAVKSAMQAVTAQFFDALDPYFVGAGLILP</sequence>
<dbReference type="KEGG" id="cpau:EHF44_16910"/>